<proteinExistence type="predicted"/>
<keyword evidence="4" id="KW-1185">Reference proteome</keyword>
<evidence type="ECO:0000313" key="3">
    <source>
        <dbReference type="EMBL" id="KAJ3564391.1"/>
    </source>
</evidence>
<evidence type="ECO:0000256" key="1">
    <source>
        <dbReference type="SAM" id="MobiDB-lite"/>
    </source>
</evidence>
<dbReference type="VEuPathDB" id="FungiDB:F4678DRAFT_457662"/>
<feature type="region of interest" description="Disordered" evidence="1">
    <location>
        <begin position="16"/>
        <end position="42"/>
    </location>
</feature>
<keyword evidence="2" id="KW-1133">Transmembrane helix</keyword>
<comment type="caution">
    <text evidence="3">The sequence shown here is derived from an EMBL/GenBank/DDBJ whole genome shotgun (WGS) entry which is preliminary data.</text>
</comment>
<dbReference type="Proteomes" id="UP001148614">
    <property type="component" value="Unassembled WGS sequence"/>
</dbReference>
<name>A0A9W8TKD5_9PEZI</name>
<feature type="transmembrane region" description="Helical" evidence="2">
    <location>
        <begin position="604"/>
        <end position="624"/>
    </location>
</feature>
<organism evidence="3 4">
    <name type="scientific">Xylaria arbuscula</name>
    <dbReference type="NCBI Taxonomy" id="114810"/>
    <lineage>
        <taxon>Eukaryota</taxon>
        <taxon>Fungi</taxon>
        <taxon>Dikarya</taxon>
        <taxon>Ascomycota</taxon>
        <taxon>Pezizomycotina</taxon>
        <taxon>Sordariomycetes</taxon>
        <taxon>Xylariomycetidae</taxon>
        <taxon>Xylariales</taxon>
        <taxon>Xylariaceae</taxon>
        <taxon>Xylaria</taxon>
    </lineage>
</organism>
<evidence type="ECO:0008006" key="5">
    <source>
        <dbReference type="Google" id="ProtNLM"/>
    </source>
</evidence>
<accession>A0A9W8TKD5</accession>
<gene>
    <name evidence="3" type="ORF">NPX13_g7864</name>
</gene>
<dbReference type="EMBL" id="JANPWZ010001622">
    <property type="protein sequence ID" value="KAJ3564391.1"/>
    <property type="molecule type" value="Genomic_DNA"/>
</dbReference>
<reference evidence="3" key="1">
    <citation type="submission" date="2022-07" db="EMBL/GenBank/DDBJ databases">
        <title>Genome Sequence of Xylaria arbuscula.</title>
        <authorList>
            <person name="Buettner E."/>
        </authorList>
    </citation>
    <scope>NUCLEOTIDE SEQUENCE</scope>
    <source>
        <strain evidence="3">VT107</strain>
    </source>
</reference>
<protein>
    <recommendedName>
        <fullName evidence="5">Heterokaryon incompatibility domain-containing protein</fullName>
    </recommendedName>
</protein>
<evidence type="ECO:0000313" key="4">
    <source>
        <dbReference type="Proteomes" id="UP001148614"/>
    </source>
</evidence>
<keyword evidence="2" id="KW-0472">Membrane</keyword>
<evidence type="ECO:0000256" key="2">
    <source>
        <dbReference type="SAM" id="Phobius"/>
    </source>
</evidence>
<keyword evidence="2" id="KW-0812">Transmembrane</keyword>
<sequence>MSHPSIEMNVIRELEEGTVADPARTPNDGSRYNEVTGGRQDHKDSLNRYVQIQDTDKYKDHYLNPDDGKLVLLRVQCAKDYSRDETLVTTWDDPIKPRPLVYAWKALRKSPKKILTWTYNDRLREKGVSEGSLPAFGISYDRSEIYWKYPIASLFLTFTALFGNFEGKTYPGGRYPPVRYKYFSYPKTPRNKGETAEYYKSTLLLQQSRDLVSSGSTTPQLESEDFDSVEDGVLIFRRHLRPRKLCVFTDDSTPLTSFHVDVVDSIECDDDVSTNEKGEYVFVSYTRDQFHTYTSDDMKGWEMPTAEEKRRVREFQESHWKEDRQRLVEIGVQAARDAGVKAFWIDVFCMDDAKLNTMDSHRICDVARGAKSMVIALQNTVETRALDKPAQSVDNMLRSWSSRLWTLPEMVLAPTRHDLKIYLATNGVSLHETIPKRSMAARAYGADGVRVRQLVDHFEASQQLTLTELLTIGLECLIHRQTYRFMPADQVYALMTMVRRRPKPDKNDTLFEAFAKLSLLNDSNSLLERLICILPECRGEPWYVMKDFWGVKPWDIEPTIQVSAIASDQTVILDGAFGASISWEELTPVGFLKRETILRSIGSFIVRFAPGWLIISIFLLVSYGQPIPSYNLATGHYTHKVSPLVAVGIVFFIIAFAAVASLPYVMMSLYSGKFWSTQALLFGLEGQADLEWLELQLFGFTQGRLRWSTWSSTQSLHRSKPTTGGAKYIDGEVEELEPTATPLRNNNPEITDVDRVFTIVDTYSMTATLIRAVHPPTTALVCGQEGGMRRVLLCSYDYSTQTFHRETVVRMPTKVLDRMDRVDRFRFSMANMPLGTGKGEVGHSSTGV</sequence>
<dbReference type="AlphaFoldDB" id="A0A9W8TKD5"/>
<feature type="transmembrane region" description="Helical" evidence="2">
    <location>
        <begin position="644"/>
        <end position="665"/>
    </location>
</feature>